<name>A0A3Q7I0X3_SOLLC</name>
<dbReference type="PANTHER" id="PTHR46481">
    <property type="entry name" value="ZINC FINGER BED DOMAIN-CONTAINING PROTEIN 4"/>
    <property type="match status" value="1"/>
</dbReference>
<dbReference type="Pfam" id="PF05699">
    <property type="entry name" value="Dimer_Tnp_hAT"/>
    <property type="match status" value="1"/>
</dbReference>
<sequence length="648" mass="74393">MINNDISVLKSQDALEIPYLFAIFGESIMAENVITDKVVGESGVSNSNAIDQSQIVESQVKKGRKKYLVRGIIFLVKLILIEMKRVFATTVRKSIFADTKEHGTTSILTHISKCPKMPYNIYIRQSRLAFQPMIGGNKGDVVVVPWKFDQEDCRKSLCRLVIIDELPFRFVEKEGFKQFMKVAQPCFHIHSRTIVTHDCFNLFDEEKHKLMVVFKGTTQRVSLTTDTWTSIQKINYMVISSHWIDKNWTLHKRIINFCQITSHTGEDQGKSISKCLHEWGLHHIFTFTVDNAGSNSVAITELSKQLTKWGTNLMGGSHLHIRCMVNVYVERVRQAVRYIRKSPARWKKFKECYENENLAKKSLLKRVIEYEGGIVEYADHDIVLTLHLKFVDMVNKNSTGTLLSSDWEGVKRITLFLVTSNIHFLEICQVGIYLNQLISNEDHFLAKMKMVFIPCVFDPHHKFITLGFALMKMYGEKGAALEIGVRTYMESLFNEYTKPVDSDKNGKFSSTEVDTSYSRSIDSRSGGEFRFFFEELPHHTPEKGRESSKSELFDILLWLKVNSPRFPILYEMARDMLSIPVSSVASECAFSTRGCILDSFRISLTPKLVQALVCLLDWLRSEPQPISIEEDLDFLEQLDGGEKRTSLM</sequence>
<dbReference type="Proteomes" id="UP000004994">
    <property type="component" value="Chromosome 9"/>
</dbReference>
<dbReference type="PANTHER" id="PTHR46481:SF3">
    <property type="entry name" value="HAT-LIKE TRANSPOSASE RNASE-H FOLD DOMAIN-CONTAINING PROTEIN"/>
    <property type="match status" value="1"/>
</dbReference>
<evidence type="ECO:0000313" key="3">
    <source>
        <dbReference type="Proteomes" id="UP000004994"/>
    </source>
</evidence>
<proteinExistence type="predicted"/>
<reference evidence="2" key="1">
    <citation type="journal article" date="2012" name="Nature">
        <title>The tomato genome sequence provides insights into fleshy fruit evolution.</title>
        <authorList>
            <consortium name="Tomato Genome Consortium"/>
        </authorList>
    </citation>
    <scope>NUCLEOTIDE SEQUENCE [LARGE SCALE GENOMIC DNA]</scope>
    <source>
        <strain evidence="2">cv. Heinz 1706</strain>
    </source>
</reference>
<reference evidence="2" key="2">
    <citation type="submission" date="2019-01" db="UniProtKB">
        <authorList>
            <consortium name="EnsemblPlants"/>
        </authorList>
    </citation>
    <scope>IDENTIFICATION</scope>
    <source>
        <strain evidence="2">cv. Heinz 1706</strain>
    </source>
</reference>
<protein>
    <recommendedName>
        <fullName evidence="1">HAT C-terminal dimerisation domain-containing protein</fullName>
    </recommendedName>
</protein>
<dbReference type="InterPro" id="IPR012337">
    <property type="entry name" value="RNaseH-like_sf"/>
</dbReference>
<dbReference type="STRING" id="4081.A0A3Q7I0X3"/>
<dbReference type="InterPro" id="IPR008906">
    <property type="entry name" value="HATC_C_dom"/>
</dbReference>
<dbReference type="InterPro" id="IPR052035">
    <property type="entry name" value="ZnF_BED_domain_contain"/>
</dbReference>
<dbReference type="SUPFAM" id="SSF53098">
    <property type="entry name" value="Ribonuclease H-like"/>
    <property type="match status" value="1"/>
</dbReference>
<organism evidence="2">
    <name type="scientific">Solanum lycopersicum</name>
    <name type="common">Tomato</name>
    <name type="synonym">Lycopersicon esculentum</name>
    <dbReference type="NCBI Taxonomy" id="4081"/>
    <lineage>
        <taxon>Eukaryota</taxon>
        <taxon>Viridiplantae</taxon>
        <taxon>Streptophyta</taxon>
        <taxon>Embryophyta</taxon>
        <taxon>Tracheophyta</taxon>
        <taxon>Spermatophyta</taxon>
        <taxon>Magnoliopsida</taxon>
        <taxon>eudicotyledons</taxon>
        <taxon>Gunneridae</taxon>
        <taxon>Pentapetalae</taxon>
        <taxon>asterids</taxon>
        <taxon>lamiids</taxon>
        <taxon>Solanales</taxon>
        <taxon>Solanaceae</taxon>
        <taxon>Solanoideae</taxon>
        <taxon>Solaneae</taxon>
        <taxon>Solanum</taxon>
        <taxon>Solanum subgen. Lycopersicon</taxon>
    </lineage>
</organism>
<dbReference type="EnsemblPlants" id="Solyc09g055547.1.1">
    <property type="protein sequence ID" value="Solyc09g055547.1.1"/>
    <property type="gene ID" value="Solyc09g055547.1"/>
</dbReference>
<dbReference type="GO" id="GO:0046983">
    <property type="term" value="F:protein dimerization activity"/>
    <property type="evidence" value="ECO:0007669"/>
    <property type="project" value="InterPro"/>
</dbReference>
<dbReference type="Gramene" id="Solyc09g055547.1.1">
    <property type="protein sequence ID" value="Solyc09g055547.1.1"/>
    <property type="gene ID" value="Solyc09g055547.1"/>
</dbReference>
<feature type="domain" description="HAT C-terminal dimerisation" evidence="1">
    <location>
        <begin position="532"/>
        <end position="619"/>
    </location>
</feature>
<dbReference type="AlphaFoldDB" id="A0A3Q7I0X3"/>
<dbReference type="InParanoid" id="A0A3Q7I0X3"/>
<evidence type="ECO:0000313" key="2">
    <source>
        <dbReference type="EnsemblPlants" id="Solyc09g055547.1.1"/>
    </source>
</evidence>
<evidence type="ECO:0000259" key="1">
    <source>
        <dbReference type="Pfam" id="PF05699"/>
    </source>
</evidence>
<accession>A0A3Q7I0X3</accession>
<dbReference type="SUPFAM" id="SSF140996">
    <property type="entry name" value="Hermes dimerisation domain"/>
    <property type="match status" value="1"/>
</dbReference>
<keyword evidence="3" id="KW-1185">Reference proteome</keyword>